<accession>A0A7X5UZV2</accession>
<dbReference type="EMBL" id="JAASQV010000001">
    <property type="protein sequence ID" value="NIJ64975.1"/>
    <property type="molecule type" value="Genomic_DNA"/>
</dbReference>
<proteinExistence type="predicted"/>
<dbReference type="Proteomes" id="UP000564677">
    <property type="component" value="Unassembled WGS sequence"/>
</dbReference>
<evidence type="ECO:0000313" key="1">
    <source>
        <dbReference type="EMBL" id="NIJ64975.1"/>
    </source>
</evidence>
<keyword evidence="2" id="KW-1185">Reference proteome</keyword>
<organism evidence="1 2">
    <name type="scientific">Sphingomonas leidyi</name>
    <dbReference type="NCBI Taxonomy" id="68569"/>
    <lineage>
        <taxon>Bacteria</taxon>
        <taxon>Pseudomonadati</taxon>
        <taxon>Pseudomonadota</taxon>
        <taxon>Alphaproteobacteria</taxon>
        <taxon>Sphingomonadales</taxon>
        <taxon>Sphingomonadaceae</taxon>
        <taxon>Sphingomonas</taxon>
    </lineage>
</organism>
<evidence type="ECO:0000313" key="2">
    <source>
        <dbReference type="Proteomes" id="UP000564677"/>
    </source>
</evidence>
<gene>
    <name evidence="1" type="ORF">FHR20_001906</name>
</gene>
<dbReference type="AlphaFoldDB" id="A0A7X5UZV2"/>
<sequence length="42" mass="4695">MPRIPEMATNRRQWPLVPAGLVSHRHGFVSCPFYAECGNVGI</sequence>
<protein>
    <submittedName>
        <fullName evidence="1">Uncharacterized protein</fullName>
    </submittedName>
</protein>
<comment type="caution">
    <text evidence="1">The sequence shown here is derived from an EMBL/GenBank/DDBJ whole genome shotgun (WGS) entry which is preliminary data.</text>
</comment>
<reference evidence="1 2" key="1">
    <citation type="submission" date="2020-03" db="EMBL/GenBank/DDBJ databases">
        <title>Genomic Encyclopedia of Type Strains, Phase IV (KMG-IV): sequencing the most valuable type-strain genomes for metagenomic binning, comparative biology and taxonomic classification.</title>
        <authorList>
            <person name="Goeker M."/>
        </authorList>
    </citation>
    <scope>NUCLEOTIDE SEQUENCE [LARGE SCALE GENOMIC DNA]</scope>
    <source>
        <strain evidence="1 2">DSM 4733</strain>
    </source>
</reference>
<name>A0A7X5UZV2_9SPHN</name>